<organism evidence="1 2">
    <name type="scientific">Solanum verrucosum</name>
    <dbReference type="NCBI Taxonomy" id="315347"/>
    <lineage>
        <taxon>Eukaryota</taxon>
        <taxon>Viridiplantae</taxon>
        <taxon>Streptophyta</taxon>
        <taxon>Embryophyta</taxon>
        <taxon>Tracheophyta</taxon>
        <taxon>Spermatophyta</taxon>
        <taxon>Magnoliopsida</taxon>
        <taxon>eudicotyledons</taxon>
        <taxon>Gunneridae</taxon>
        <taxon>Pentapetalae</taxon>
        <taxon>asterids</taxon>
        <taxon>lamiids</taxon>
        <taxon>Solanales</taxon>
        <taxon>Solanaceae</taxon>
        <taxon>Solanoideae</taxon>
        <taxon>Solaneae</taxon>
        <taxon>Solanum</taxon>
    </lineage>
</organism>
<accession>A0AAF0UI24</accession>
<protein>
    <submittedName>
        <fullName evidence="1">Uncharacterized protein</fullName>
    </submittedName>
</protein>
<dbReference type="Proteomes" id="UP001234989">
    <property type="component" value="Chromosome 9"/>
</dbReference>
<dbReference type="AlphaFoldDB" id="A0AAF0UI24"/>
<proteinExistence type="predicted"/>
<name>A0AAF0UI24_SOLVR</name>
<evidence type="ECO:0000313" key="1">
    <source>
        <dbReference type="EMBL" id="WMV46125.1"/>
    </source>
</evidence>
<evidence type="ECO:0000313" key="2">
    <source>
        <dbReference type="Proteomes" id="UP001234989"/>
    </source>
</evidence>
<sequence>MYSGSSTVVSLRSWDVLVSFVSQDEGSLRDQQWFLSVGHVEGVDSGRDRRFIINFSKITHPWFLLLEKETKFIFDTFFF</sequence>
<keyword evidence="2" id="KW-1185">Reference proteome</keyword>
<dbReference type="EMBL" id="CP133620">
    <property type="protein sequence ID" value="WMV46125.1"/>
    <property type="molecule type" value="Genomic_DNA"/>
</dbReference>
<gene>
    <name evidence="1" type="ORF">MTR67_039510</name>
</gene>
<reference evidence="1" key="1">
    <citation type="submission" date="2023-08" db="EMBL/GenBank/DDBJ databases">
        <title>A de novo genome assembly of Solanum verrucosum Schlechtendal, a Mexican diploid species geographically isolated from the other diploid A-genome species in potato relatives.</title>
        <authorList>
            <person name="Hosaka K."/>
        </authorList>
    </citation>
    <scope>NUCLEOTIDE SEQUENCE</scope>
    <source>
        <tissue evidence="1">Young leaves</tissue>
    </source>
</reference>